<dbReference type="PANTHER" id="PTHR47221:SF6">
    <property type="entry name" value="FIBRINOGEN ALPHA CHAIN"/>
    <property type="match status" value="1"/>
</dbReference>
<comment type="subcellular location">
    <subcellularLocation>
        <location evidence="1">Secreted</location>
    </subcellularLocation>
</comment>
<dbReference type="AlphaFoldDB" id="A0A0T6BEK7"/>
<organism evidence="8 9">
    <name type="scientific">Oryctes borbonicus</name>
    <dbReference type="NCBI Taxonomy" id="1629725"/>
    <lineage>
        <taxon>Eukaryota</taxon>
        <taxon>Metazoa</taxon>
        <taxon>Ecdysozoa</taxon>
        <taxon>Arthropoda</taxon>
        <taxon>Hexapoda</taxon>
        <taxon>Insecta</taxon>
        <taxon>Pterygota</taxon>
        <taxon>Neoptera</taxon>
        <taxon>Endopterygota</taxon>
        <taxon>Coleoptera</taxon>
        <taxon>Polyphaga</taxon>
        <taxon>Scarabaeiformia</taxon>
        <taxon>Scarabaeidae</taxon>
        <taxon>Dynastinae</taxon>
        <taxon>Oryctes</taxon>
    </lineage>
</organism>
<evidence type="ECO:0000256" key="6">
    <source>
        <dbReference type="ARBA" id="ARBA00023180"/>
    </source>
</evidence>
<protein>
    <recommendedName>
        <fullName evidence="7">Fibrinogen C-terminal domain-containing protein</fullName>
    </recommendedName>
</protein>
<keyword evidence="9" id="KW-1185">Reference proteome</keyword>
<evidence type="ECO:0000313" key="8">
    <source>
        <dbReference type="EMBL" id="KRT85765.1"/>
    </source>
</evidence>
<dbReference type="InterPro" id="IPR014716">
    <property type="entry name" value="Fibrinogen_a/b/g_C_1"/>
</dbReference>
<evidence type="ECO:0000256" key="5">
    <source>
        <dbReference type="ARBA" id="ARBA00023157"/>
    </source>
</evidence>
<accession>A0A0T6BEK7</accession>
<dbReference type="PROSITE" id="PS51406">
    <property type="entry name" value="FIBRINOGEN_C_2"/>
    <property type="match status" value="1"/>
</dbReference>
<dbReference type="EMBL" id="LJIG01001175">
    <property type="protein sequence ID" value="KRT85765.1"/>
    <property type="molecule type" value="Genomic_DNA"/>
</dbReference>
<dbReference type="InterPro" id="IPR036056">
    <property type="entry name" value="Fibrinogen-like_C"/>
</dbReference>
<dbReference type="Proteomes" id="UP000051574">
    <property type="component" value="Unassembled WGS sequence"/>
</dbReference>
<dbReference type="InterPro" id="IPR037579">
    <property type="entry name" value="FIB_ANG-like"/>
</dbReference>
<evidence type="ECO:0000256" key="2">
    <source>
        <dbReference type="ARBA" id="ARBA00022525"/>
    </source>
</evidence>
<dbReference type="Gene3D" id="3.90.215.10">
    <property type="entry name" value="Gamma Fibrinogen, chain A, domain 1"/>
    <property type="match status" value="1"/>
</dbReference>
<keyword evidence="4" id="KW-0175">Coiled coil</keyword>
<name>A0A0T6BEK7_9SCAR</name>
<gene>
    <name evidence="8" type="ORF">AMK59_406</name>
</gene>
<keyword evidence="2" id="KW-0964">Secreted</keyword>
<feature type="domain" description="Fibrinogen C-terminal" evidence="7">
    <location>
        <begin position="25"/>
        <end position="137"/>
    </location>
</feature>
<evidence type="ECO:0000313" key="9">
    <source>
        <dbReference type="Proteomes" id="UP000051574"/>
    </source>
</evidence>
<dbReference type="GO" id="GO:0005576">
    <property type="term" value="C:extracellular region"/>
    <property type="evidence" value="ECO:0007669"/>
    <property type="project" value="UniProtKB-SubCell"/>
</dbReference>
<dbReference type="PANTHER" id="PTHR47221">
    <property type="entry name" value="FIBRINOGEN ALPHA CHAIN"/>
    <property type="match status" value="1"/>
</dbReference>
<dbReference type="SMART" id="SM00186">
    <property type="entry name" value="FBG"/>
    <property type="match status" value="1"/>
</dbReference>
<evidence type="ECO:0000256" key="4">
    <source>
        <dbReference type="ARBA" id="ARBA00023054"/>
    </source>
</evidence>
<dbReference type="InterPro" id="IPR002181">
    <property type="entry name" value="Fibrinogen_a/b/g_C_dom"/>
</dbReference>
<keyword evidence="6" id="KW-0325">Glycoprotein</keyword>
<keyword evidence="3" id="KW-0732">Signal</keyword>
<evidence type="ECO:0000259" key="7">
    <source>
        <dbReference type="PROSITE" id="PS51406"/>
    </source>
</evidence>
<dbReference type="OrthoDB" id="7735550at2759"/>
<evidence type="ECO:0000256" key="3">
    <source>
        <dbReference type="ARBA" id="ARBA00022729"/>
    </source>
</evidence>
<proteinExistence type="predicted"/>
<dbReference type="NCBIfam" id="NF040941">
    <property type="entry name" value="GGGWT_bact"/>
    <property type="match status" value="1"/>
</dbReference>
<dbReference type="SUPFAM" id="SSF56496">
    <property type="entry name" value="Fibrinogen C-terminal domain-like"/>
    <property type="match status" value="1"/>
</dbReference>
<keyword evidence="5" id="KW-1015">Disulfide bond</keyword>
<comment type="caution">
    <text evidence="8">The sequence shown here is derived from an EMBL/GenBank/DDBJ whole genome shotgun (WGS) entry which is preliminary data.</text>
</comment>
<sequence>GGVIFPSVKNKPSITNNTFATDLLSIKDIKGYSCVDLLNSGMRQSGVYYLQIRGTTYWFLKVFCEQEVAEGGWTVIQRRDDFNDPRESFNRDWNDYKNGFGDPSKEFWLGNENIYMLTNNEEYILRVELEDFEGNKR</sequence>
<evidence type="ECO:0000256" key="1">
    <source>
        <dbReference type="ARBA" id="ARBA00004613"/>
    </source>
</evidence>
<reference evidence="8 9" key="1">
    <citation type="submission" date="2015-09" db="EMBL/GenBank/DDBJ databases">
        <title>Draft genome of the scarab beetle Oryctes borbonicus.</title>
        <authorList>
            <person name="Meyer J.M."/>
            <person name="Markov G.V."/>
            <person name="Baskaran P."/>
            <person name="Herrmann M."/>
            <person name="Sommer R.J."/>
            <person name="Roedelsperger C."/>
        </authorList>
    </citation>
    <scope>NUCLEOTIDE SEQUENCE [LARGE SCALE GENOMIC DNA]</scope>
    <source>
        <strain evidence="8">OB123</strain>
        <tissue evidence="8">Whole animal</tissue>
    </source>
</reference>
<feature type="non-terminal residue" evidence="8">
    <location>
        <position position="1"/>
    </location>
</feature>
<dbReference type="Pfam" id="PF00147">
    <property type="entry name" value="Fibrinogen_C"/>
    <property type="match status" value="1"/>
</dbReference>